<keyword evidence="5" id="KW-1185">Reference proteome</keyword>
<sequence>MGSSMLTSLLTNLSQLVPLSPPAQDELDLGLRQHFGAARAEQGPLHLLSTSDTDQARSIFLTLHILFPHELLPALDLLDRRLVTKLIVEPSATKPDDSAKVGGWEEPPANVVEVDNPAAVPPNSGHEVFYVQSAFAAERATGSRHRSRYSRASKTSANYEVQLDSWNCSCPAFSISAFQCLTLEPPAGEQQQEDHTAPIQDSPTTARGWEFGGTETRKTGRVPSCKHIVAAVLAKAAPHLFKDSLMERVVRKEEVVAWGSGWGEIGGR</sequence>
<evidence type="ECO:0000313" key="4">
    <source>
        <dbReference type="EMBL" id="OCT45476.1"/>
    </source>
</evidence>
<dbReference type="VEuPathDB" id="FungiDB:CLCR_01691"/>
<dbReference type="STRING" id="86049.A0A1C1CAF7"/>
<dbReference type="eggNOG" id="ENOG502S54P">
    <property type="taxonomic scope" value="Eukaryota"/>
</dbReference>
<keyword evidence="1" id="KW-0479">Metal-binding</keyword>
<comment type="caution">
    <text evidence="4">The sequence shown here is derived from an EMBL/GenBank/DDBJ whole genome shotgun (WGS) entry which is preliminary data.</text>
</comment>
<feature type="domain" description="SWIM-type" evidence="3">
    <location>
        <begin position="159"/>
        <end position="236"/>
    </location>
</feature>
<dbReference type="OrthoDB" id="5413281at2759"/>
<dbReference type="AlphaFoldDB" id="A0A1C1CAF7"/>
<dbReference type="VEuPathDB" id="FungiDB:G647_03388"/>
<organism evidence="4 5">
    <name type="scientific">Cladophialophora carrionii</name>
    <dbReference type="NCBI Taxonomy" id="86049"/>
    <lineage>
        <taxon>Eukaryota</taxon>
        <taxon>Fungi</taxon>
        <taxon>Dikarya</taxon>
        <taxon>Ascomycota</taxon>
        <taxon>Pezizomycotina</taxon>
        <taxon>Eurotiomycetes</taxon>
        <taxon>Chaetothyriomycetidae</taxon>
        <taxon>Chaetothyriales</taxon>
        <taxon>Herpotrichiellaceae</taxon>
        <taxon>Cladophialophora</taxon>
    </lineage>
</organism>
<keyword evidence="1" id="KW-0863">Zinc-finger</keyword>
<gene>
    <name evidence="4" type="ORF">CLCR_01691</name>
</gene>
<evidence type="ECO:0000259" key="3">
    <source>
        <dbReference type="PROSITE" id="PS50966"/>
    </source>
</evidence>
<protein>
    <recommendedName>
        <fullName evidence="3">SWIM-type domain-containing protein</fullName>
    </recommendedName>
</protein>
<dbReference type="InterPro" id="IPR007527">
    <property type="entry name" value="Znf_SWIM"/>
</dbReference>
<evidence type="ECO:0000256" key="2">
    <source>
        <dbReference type="SAM" id="MobiDB-lite"/>
    </source>
</evidence>
<keyword evidence="1" id="KW-0862">Zinc</keyword>
<dbReference type="EMBL" id="LGRB01000019">
    <property type="protein sequence ID" value="OCT45476.1"/>
    <property type="molecule type" value="Genomic_DNA"/>
</dbReference>
<evidence type="ECO:0000256" key="1">
    <source>
        <dbReference type="PROSITE-ProRule" id="PRU00325"/>
    </source>
</evidence>
<dbReference type="Proteomes" id="UP000094526">
    <property type="component" value="Unassembled WGS sequence"/>
</dbReference>
<dbReference type="GO" id="GO:0008270">
    <property type="term" value="F:zinc ion binding"/>
    <property type="evidence" value="ECO:0007669"/>
    <property type="project" value="UniProtKB-KW"/>
</dbReference>
<feature type="region of interest" description="Disordered" evidence="2">
    <location>
        <begin position="187"/>
        <end position="219"/>
    </location>
</feature>
<accession>A0A1C1CAF7</accession>
<proteinExistence type="predicted"/>
<dbReference type="PROSITE" id="PS50966">
    <property type="entry name" value="ZF_SWIM"/>
    <property type="match status" value="1"/>
</dbReference>
<reference evidence="5" key="1">
    <citation type="submission" date="2015-07" db="EMBL/GenBank/DDBJ databases">
        <authorList>
            <person name="Teixeira M.M."/>
            <person name="Souza R.C."/>
            <person name="Almeida L.G."/>
            <person name="Vicente V.A."/>
            <person name="de Hoog S."/>
            <person name="Bocca A.L."/>
            <person name="de Almeida S.R."/>
            <person name="Vasconcelos A.T."/>
            <person name="Felipe M.S."/>
        </authorList>
    </citation>
    <scope>NUCLEOTIDE SEQUENCE [LARGE SCALE GENOMIC DNA]</scope>
    <source>
        <strain evidence="5">KSF</strain>
    </source>
</reference>
<dbReference type="Pfam" id="PF04434">
    <property type="entry name" value="SWIM"/>
    <property type="match status" value="1"/>
</dbReference>
<name>A0A1C1CAF7_9EURO</name>
<evidence type="ECO:0000313" key="5">
    <source>
        <dbReference type="Proteomes" id="UP000094526"/>
    </source>
</evidence>